<feature type="domain" description="Sporulation stage II protein D amidase enhancer LytB N-terminal" evidence="2">
    <location>
        <begin position="114"/>
        <end position="194"/>
    </location>
</feature>
<dbReference type="PANTHER" id="PTHR30032:SF4">
    <property type="entry name" value="AMIDASE ENHANCER"/>
    <property type="match status" value="1"/>
</dbReference>
<dbReference type="Proteomes" id="UP000276349">
    <property type="component" value="Unassembled WGS sequence"/>
</dbReference>
<dbReference type="NCBIfam" id="TIGR02669">
    <property type="entry name" value="SpoIID_LytB"/>
    <property type="match status" value="1"/>
</dbReference>
<organism evidence="3 4">
    <name type="scientific">Lysinibacillus telephonicus</name>
    <dbReference type="NCBI Taxonomy" id="1714840"/>
    <lineage>
        <taxon>Bacteria</taxon>
        <taxon>Bacillati</taxon>
        <taxon>Bacillota</taxon>
        <taxon>Bacilli</taxon>
        <taxon>Bacillales</taxon>
        <taxon>Bacillaceae</taxon>
        <taxon>Lysinibacillus</taxon>
    </lineage>
</organism>
<feature type="domain" description="SH3b" evidence="1">
    <location>
        <begin position="453"/>
        <end position="503"/>
    </location>
</feature>
<dbReference type="GO" id="GO:0030288">
    <property type="term" value="C:outer membrane-bounded periplasmic space"/>
    <property type="evidence" value="ECO:0007669"/>
    <property type="project" value="TreeGrafter"/>
</dbReference>
<dbReference type="OrthoDB" id="9794671at2"/>
<evidence type="ECO:0000313" key="4">
    <source>
        <dbReference type="Proteomes" id="UP000276349"/>
    </source>
</evidence>
<dbReference type="InterPro" id="IPR013486">
    <property type="entry name" value="SpoIID/LytB"/>
</dbReference>
<accession>A0A3S0JZL8</accession>
<sequence length="506" mass="56974">MFISLLPNSRFQAQDTEPIVKVKLVNYLGNKSEITIKPNSDYLTSDENLILKSNETYILKQVNGNLSLYKNGNLLNSFQTFSVQPIESKSQLSINNRLYLGSFDFIVENNLYVRPINSVYMEDYLKGVVPIEMYPAWNIEALKTQAVAARTYAMSYLNRGIINDTISYQVYGGYVWTPNSTKAVDETKGQVLQYNGRLIDAVYSASNGGMTESNSNAWGNTAVPYLTIKEDNYDPKTVWSFSFHKTQIDLATKNLSKPSEWWTSTKETDPAIANNIKMWLNNNGYANKEIKIIAIPTFSLYDRGSGGRVKKGDITVDFIVKDLTDSTGKLIPQHISFSDVSASKLRAMVGNRTMLSYLIDEVNNDTKITLVKGRGDGHGVGMSQWGAKYMADAGKTYEEILKFYYTNISIAKLYNPLPKTSSPLPIEPIKQPITQIESTKDSKLTYGKVKGSNIKIRQNATTASKSLDILQKNEAVIVLNRKDSWSYIQYGRTKGYVYSKYLTNIR</sequence>
<dbReference type="RefSeq" id="WP_126292473.1">
    <property type="nucleotide sequence ID" value="NZ_RXNR01000002.1"/>
</dbReference>
<name>A0A3S0JZL8_9BACI</name>
<reference evidence="3 4" key="1">
    <citation type="submission" date="2018-12" db="EMBL/GenBank/DDBJ databases">
        <authorList>
            <person name="Yu L."/>
        </authorList>
    </citation>
    <scope>NUCLEOTIDE SEQUENCE [LARGE SCALE GENOMIC DNA]</scope>
    <source>
        <strain evidence="3 4">S5H2222</strain>
    </source>
</reference>
<dbReference type="Pfam" id="PF08486">
    <property type="entry name" value="SpoIID"/>
    <property type="match status" value="1"/>
</dbReference>
<proteinExistence type="predicted"/>
<comment type="caution">
    <text evidence="3">The sequence shown here is derived from an EMBL/GenBank/DDBJ whole genome shotgun (WGS) entry which is preliminary data.</text>
</comment>
<dbReference type="AlphaFoldDB" id="A0A3S0JZL8"/>
<dbReference type="PANTHER" id="PTHR30032">
    <property type="entry name" value="N-ACETYLMURAMOYL-L-ALANINE AMIDASE-RELATED"/>
    <property type="match status" value="1"/>
</dbReference>
<dbReference type="EMBL" id="RXNR01000002">
    <property type="protein sequence ID" value="RTQ96289.1"/>
    <property type="molecule type" value="Genomic_DNA"/>
</dbReference>
<dbReference type="Pfam" id="PF08239">
    <property type="entry name" value="SH3_3"/>
    <property type="match status" value="1"/>
</dbReference>
<gene>
    <name evidence="3" type="ORF">EKG35_01155</name>
</gene>
<keyword evidence="4" id="KW-1185">Reference proteome</keyword>
<dbReference type="InterPro" id="IPR051922">
    <property type="entry name" value="Bact_Sporulation_Assoc"/>
</dbReference>
<evidence type="ECO:0000259" key="1">
    <source>
        <dbReference type="Pfam" id="PF08239"/>
    </source>
</evidence>
<dbReference type="InterPro" id="IPR003646">
    <property type="entry name" value="SH3-like_bac-type"/>
</dbReference>
<dbReference type="InterPro" id="IPR013693">
    <property type="entry name" value="SpoIID/LytB_N"/>
</dbReference>
<dbReference type="Gene3D" id="2.30.30.40">
    <property type="entry name" value="SH3 Domains"/>
    <property type="match status" value="1"/>
</dbReference>
<dbReference type="GO" id="GO:0030435">
    <property type="term" value="P:sporulation resulting in formation of a cellular spore"/>
    <property type="evidence" value="ECO:0007669"/>
    <property type="project" value="InterPro"/>
</dbReference>
<protein>
    <submittedName>
        <fullName evidence="3">SpoIID/LytB domain-containing protein</fullName>
    </submittedName>
</protein>
<evidence type="ECO:0000313" key="3">
    <source>
        <dbReference type="EMBL" id="RTQ96289.1"/>
    </source>
</evidence>
<evidence type="ECO:0000259" key="2">
    <source>
        <dbReference type="Pfam" id="PF08486"/>
    </source>
</evidence>